<name>A0A131Z8B2_RHIAP</name>
<feature type="compositionally biased region" description="Polar residues" evidence="1">
    <location>
        <begin position="243"/>
        <end position="261"/>
    </location>
</feature>
<feature type="region of interest" description="Disordered" evidence="1">
    <location>
        <begin position="177"/>
        <end position="218"/>
    </location>
</feature>
<dbReference type="AlphaFoldDB" id="A0A131Z8B2"/>
<feature type="non-terminal residue" evidence="2">
    <location>
        <position position="1"/>
    </location>
</feature>
<feature type="compositionally biased region" description="Polar residues" evidence="1">
    <location>
        <begin position="103"/>
        <end position="115"/>
    </location>
</feature>
<feature type="region of interest" description="Disordered" evidence="1">
    <location>
        <begin position="153"/>
        <end position="172"/>
    </location>
</feature>
<organism evidence="2">
    <name type="scientific">Rhipicephalus appendiculatus</name>
    <name type="common">Brown ear tick</name>
    <dbReference type="NCBI Taxonomy" id="34631"/>
    <lineage>
        <taxon>Eukaryota</taxon>
        <taxon>Metazoa</taxon>
        <taxon>Ecdysozoa</taxon>
        <taxon>Arthropoda</taxon>
        <taxon>Chelicerata</taxon>
        <taxon>Arachnida</taxon>
        <taxon>Acari</taxon>
        <taxon>Parasitiformes</taxon>
        <taxon>Ixodida</taxon>
        <taxon>Ixodoidea</taxon>
        <taxon>Ixodidae</taxon>
        <taxon>Rhipicephalinae</taxon>
        <taxon>Rhipicephalus</taxon>
        <taxon>Rhipicephalus</taxon>
    </lineage>
</organism>
<evidence type="ECO:0000256" key="1">
    <source>
        <dbReference type="SAM" id="MobiDB-lite"/>
    </source>
</evidence>
<dbReference type="EMBL" id="GEDV01001369">
    <property type="protein sequence ID" value="JAP87188.1"/>
    <property type="molecule type" value="Transcribed_RNA"/>
</dbReference>
<feature type="compositionally biased region" description="Polar residues" evidence="1">
    <location>
        <begin position="46"/>
        <end position="56"/>
    </location>
</feature>
<evidence type="ECO:0000313" key="2">
    <source>
        <dbReference type="EMBL" id="JAP87188.1"/>
    </source>
</evidence>
<proteinExistence type="predicted"/>
<feature type="region of interest" description="Disordered" evidence="1">
    <location>
        <begin position="1"/>
        <end position="132"/>
    </location>
</feature>
<feature type="compositionally biased region" description="Basic and acidic residues" evidence="1">
    <location>
        <begin position="300"/>
        <end position="310"/>
    </location>
</feature>
<protein>
    <submittedName>
        <fullName evidence="2">Uncharacterized protein</fullName>
    </submittedName>
</protein>
<feature type="region of interest" description="Disordered" evidence="1">
    <location>
        <begin position="237"/>
        <end position="348"/>
    </location>
</feature>
<reference evidence="2" key="1">
    <citation type="journal article" date="2016" name="Ticks Tick Borne Dis.">
        <title>De novo assembly and annotation of the salivary gland transcriptome of Rhipicephalus appendiculatus male and female ticks during blood feeding.</title>
        <authorList>
            <person name="de Castro M.H."/>
            <person name="de Klerk D."/>
            <person name="Pienaar R."/>
            <person name="Latif A.A."/>
            <person name="Rees D.J."/>
            <person name="Mans B.J."/>
        </authorList>
    </citation>
    <scope>NUCLEOTIDE SEQUENCE</scope>
    <source>
        <tissue evidence="2">Salivary glands</tissue>
    </source>
</reference>
<sequence>LSSPPGPTESSKDQPMTLSLASPRKPIEFTPSPPTAAKLLSPPGPTSMQSPRSLGLSSPPKPIEFDASQPMAGGLLSPPIPIGSPMNQRLSLGFLSPLRPNESAPSPSMPVNISASPPPNGLSGAQPMSLHLLSPPKPIELFNTQGLSLQVEAKPSQVTEHGSPLRPADASSNMASKLQLVSPPSPQVTELSPSLPETPRVEIGAFSPPADAHHSPATVVQVNSSVPLQLQLFLTPPEVTELQPEQTSPPGRALDTTSAKTSPEPLSPVSAVLSPQFNTSSPSNSQATNQTSSMQLLESLNKEPTDKDQAKQPAAFLFTPPTPVIKAQARRPTMPDVQMGRRPSTKKL</sequence>
<feature type="compositionally biased region" description="Polar residues" evidence="1">
    <location>
        <begin position="273"/>
        <end position="298"/>
    </location>
</feature>
<accession>A0A131Z8B2</accession>